<reference evidence="2" key="1">
    <citation type="journal article" date="2023" name="Commun. Biol.">
        <title>Genome analysis of Parmales, the sister group of diatoms, reveals the evolutionary specialization of diatoms from phago-mixotrophs to photoautotrophs.</title>
        <authorList>
            <person name="Ban H."/>
            <person name="Sato S."/>
            <person name="Yoshikawa S."/>
            <person name="Yamada K."/>
            <person name="Nakamura Y."/>
            <person name="Ichinomiya M."/>
            <person name="Sato N."/>
            <person name="Blanc-Mathieu R."/>
            <person name="Endo H."/>
            <person name="Kuwata A."/>
            <person name="Ogata H."/>
        </authorList>
    </citation>
    <scope>NUCLEOTIDE SEQUENCE [LARGE SCALE GENOMIC DNA]</scope>
</reference>
<protein>
    <submittedName>
        <fullName evidence="1">Uncharacterized protein</fullName>
    </submittedName>
</protein>
<organism evidence="1 2">
    <name type="scientific">Triparma columacea</name>
    <dbReference type="NCBI Taxonomy" id="722753"/>
    <lineage>
        <taxon>Eukaryota</taxon>
        <taxon>Sar</taxon>
        <taxon>Stramenopiles</taxon>
        <taxon>Ochrophyta</taxon>
        <taxon>Bolidophyceae</taxon>
        <taxon>Parmales</taxon>
        <taxon>Triparmaceae</taxon>
        <taxon>Triparma</taxon>
    </lineage>
</organism>
<dbReference type="EMBL" id="BRYA01000332">
    <property type="protein sequence ID" value="GMI47163.1"/>
    <property type="molecule type" value="Genomic_DNA"/>
</dbReference>
<sequence length="152" mass="16547">MSTSDASYESEDSFVVVDSFDFSDSIPPVETSTSSAPPASLQFSRTKSWSDIVALNMPTIVSDPPSRSTSPTDNITARSEWKSPQIKVISTQPQHPLPPPSNLNIEDDDDGATEMLAIKSTGGVARANGLKLRPDEAKRRSWIIDKKVREGK</sequence>
<gene>
    <name evidence="1" type="ORF">TrCOL_g9881</name>
</gene>
<evidence type="ECO:0000313" key="1">
    <source>
        <dbReference type="EMBL" id="GMI47163.1"/>
    </source>
</evidence>
<comment type="caution">
    <text evidence="1">The sequence shown here is derived from an EMBL/GenBank/DDBJ whole genome shotgun (WGS) entry which is preliminary data.</text>
</comment>
<proteinExistence type="predicted"/>
<name>A0A9W7GND2_9STRA</name>
<accession>A0A9W7GND2</accession>
<dbReference type="OrthoDB" id="201024at2759"/>
<keyword evidence="2" id="KW-1185">Reference proteome</keyword>
<evidence type="ECO:0000313" key="2">
    <source>
        <dbReference type="Proteomes" id="UP001165065"/>
    </source>
</evidence>
<dbReference type="Proteomes" id="UP001165065">
    <property type="component" value="Unassembled WGS sequence"/>
</dbReference>
<dbReference type="AlphaFoldDB" id="A0A9W7GND2"/>